<dbReference type="GO" id="GO:0034975">
    <property type="term" value="P:protein folding in endoplasmic reticulum"/>
    <property type="evidence" value="ECO:0007669"/>
    <property type="project" value="TreeGrafter"/>
</dbReference>
<organism evidence="9 10">
    <name type="scientific">Metschnikowia aff. pulcherrima</name>
    <dbReference type="NCBI Taxonomy" id="2163413"/>
    <lineage>
        <taxon>Eukaryota</taxon>
        <taxon>Fungi</taxon>
        <taxon>Dikarya</taxon>
        <taxon>Ascomycota</taxon>
        <taxon>Saccharomycotina</taxon>
        <taxon>Pichiomycetes</taxon>
        <taxon>Metschnikowiaceae</taxon>
        <taxon>Metschnikowia</taxon>
    </lineage>
</organism>
<proteinExistence type="inferred from homology"/>
<reference evidence="10" key="1">
    <citation type="submission" date="2019-03" db="EMBL/GenBank/DDBJ databases">
        <title>Snf2 controls pulcherriminic acid biosynthesis and connects pigmentation and antifungal activity of the yeast Metschnikowia pulcherrima.</title>
        <authorList>
            <person name="Gore-Lloyd D."/>
            <person name="Sumann I."/>
            <person name="Brachmann A.O."/>
            <person name="Schneeberger K."/>
            <person name="Ortiz-Merino R.A."/>
            <person name="Moreno-Beltran M."/>
            <person name="Schlaefli M."/>
            <person name="Kirner P."/>
            <person name="Santos Kron A."/>
            <person name="Wolfe K.H."/>
            <person name="Piel J."/>
            <person name="Ahrens C.H."/>
            <person name="Henk D."/>
            <person name="Freimoser F.M."/>
        </authorList>
    </citation>
    <scope>NUCLEOTIDE SEQUENCE [LARGE SCALE GENOMIC DNA]</scope>
    <source>
        <strain evidence="10">APC 1.2</strain>
    </source>
</reference>
<keyword evidence="10" id="KW-1185">Reference proteome</keyword>
<dbReference type="AlphaFoldDB" id="A0A4P6XVE1"/>
<dbReference type="EMBL" id="CP034460">
    <property type="protein sequence ID" value="QBM90208.1"/>
    <property type="molecule type" value="Genomic_DNA"/>
</dbReference>
<evidence type="ECO:0000256" key="5">
    <source>
        <dbReference type="ARBA" id="ARBA00022824"/>
    </source>
</evidence>
<dbReference type="GO" id="GO:0000045">
    <property type="term" value="P:autophagosome assembly"/>
    <property type="evidence" value="ECO:0007669"/>
    <property type="project" value="TreeGrafter"/>
</dbReference>
<keyword evidence="7 8" id="KW-0472">Membrane</keyword>
<comment type="similarity">
    <text evidence="2">Belongs to the EMC6 family.</text>
</comment>
<keyword evidence="5" id="KW-0256">Endoplasmic reticulum</keyword>
<dbReference type="Proteomes" id="UP000292447">
    <property type="component" value="Chromosome V"/>
</dbReference>
<dbReference type="PANTHER" id="PTHR20994">
    <property type="entry name" value="ER MEMBRANE PROTEIN COMPLEX SUBUNIT 6"/>
    <property type="match status" value="1"/>
</dbReference>
<evidence type="ECO:0000256" key="1">
    <source>
        <dbReference type="ARBA" id="ARBA00004477"/>
    </source>
</evidence>
<comment type="subcellular location">
    <subcellularLocation>
        <location evidence="1">Endoplasmic reticulum membrane</location>
        <topology evidence="1">Multi-pass membrane protein</topology>
    </subcellularLocation>
</comment>
<feature type="transmembrane region" description="Helical" evidence="8">
    <location>
        <begin position="116"/>
        <end position="134"/>
    </location>
</feature>
<evidence type="ECO:0000313" key="9">
    <source>
        <dbReference type="EMBL" id="QBM90208.1"/>
    </source>
</evidence>
<dbReference type="STRING" id="2163413.A0A4P6XVE1"/>
<gene>
    <name evidence="9" type="primary">MPUL0E04500</name>
    <name evidence="9" type="ORF">METSCH_E04500</name>
</gene>
<evidence type="ECO:0000313" key="10">
    <source>
        <dbReference type="Proteomes" id="UP000292447"/>
    </source>
</evidence>
<dbReference type="GO" id="GO:0072546">
    <property type="term" value="C:EMC complex"/>
    <property type="evidence" value="ECO:0007669"/>
    <property type="project" value="InterPro"/>
</dbReference>
<keyword evidence="6 8" id="KW-1133">Transmembrane helix</keyword>
<evidence type="ECO:0000256" key="6">
    <source>
        <dbReference type="ARBA" id="ARBA00022989"/>
    </source>
</evidence>
<evidence type="ECO:0000256" key="2">
    <source>
        <dbReference type="ARBA" id="ARBA00009436"/>
    </source>
</evidence>
<keyword evidence="4 8" id="KW-0812">Transmembrane</keyword>
<evidence type="ECO:0000256" key="8">
    <source>
        <dbReference type="SAM" id="Phobius"/>
    </source>
</evidence>
<protein>
    <recommendedName>
        <fullName evidence="3">ER membrane protein complex subunit 6</fullName>
    </recommendedName>
</protein>
<dbReference type="InterPro" id="IPR029008">
    <property type="entry name" value="EMC6-like"/>
</dbReference>
<evidence type="ECO:0000256" key="4">
    <source>
        <dbReference type="ARBA" id="ARBA00022692"/>
    </source>
</evidence>
<dbReference type="Pfam" id="PF07019">
    <property type="entry name" value="EMC6"/>
    <property type="match status" value="1"/>
</dbReference>
<evidence type="ECO:0000256" key="3">
    <source>
        <dbReference type="ARBA" id="ARBA00020827"/>
    </source>
</evidence>
<evidence type="ECO:0000256" key="7">
    <source>
        <dbReference type="ARBA" id="ARBA00023136"/>
    </source>
</evidence>
<feature type="transmembrane region" description="Helical" evidence="8">
    <location>
        <begin position="78"/>
        <end position="96"/>
    </location>
</feature>
<accession>A0A4P6XVE1</accession>
<dbReference type="InterPro" id="IPR008504">
    <property type="entry name" value="Emc6"/>
</dbReference>
<sequence>MMQVLPSACIALRFRNTNLNDVKSSNMSTSFSRQTIDEKLYLPNINFNVRKLQRFQDVISLSLGIAAGAMGYESFDGLAFYSAGLMIAYLSFFVVCCRSQPHMFFVSPGKEAVNGYLTSLAGFVMMWCLTYALVK</sequence>
<dbReference type="PANTHER" id="PTHR20994:SF0">
    <property type="entry name" value="ER MEMBRANE PROTEIN COMPLEX SUBUNIT 6"/>
    <property type="match status" value="1"/>
</dbReference>
<name>A0A4P6XVE1_9ASCO</name>